<keyword evidence="2" id="KW-1185">Reference proteome</keyword>
<sequence length="70" mass="8293">QNMMNQNMNQNMMNQNMNQNMMNQNMNQNMMQDNNNCRQEKVCRTIRRFITVCKTVERCENAAANITVGD</sequence>
<feature type="non-terminal residue" evidence="1">
    <location>
        <position position="1"/>
    </location>
</feature>
<dbReference type="Proteomes" id="UP000499080">
    <property type="component" value="Unassembled WGS sequence"/>
</dbReference>
<evidence type="ECO:0000313" key="2">
    <source>
        <dbReference type="Proteomes" id="UP000499080"/>
    </source>
</evidence>
<evidence type="ECO:0000313" key="1">
    <source>
        <dbReference type="EMBL" id="GBM79399.1"/>
    </source>
</evidence>
<proteinExistence type="predicted"/>
<comment type="caution">
    <text evidence="1">The sequence shown here is derived from an EMBL/GenBank/DDBJ whole genome shotgun (WGS) entry which is preliminary data.</text>
</comment>
<dbReference type="EMBL" id="BGPR01002818">
    <property type="protein sequence ID" value="GBM79399.1"/>
    <property type="molecule type" value="Genomic_DNA"/>
</dbReference>
<organism evidence="1 2">
    <name type="scientific">Araneus ventricosus</name>
    <name type="common">Orbweaver spider</name>
    <name type="synonym">Epeira ventricosa</name>
    <dbReference type="NCBI Taxonomy" id="182803"/>
    <lineage>
        <taxon>Eukaryota</taxon>
        <taxon>Metazoa</taxon>
        <taxon>Ecdysozoa</taxon>
        <taxon>Arthropoda</taxon>
        <taxon>Chelicerata</taxon>
        <taxon>Arachnida</taxon>
        <taxon>Araneae</taxon>
        <taxon>Araneomorphae</taxon>
        <taxon>Entelegynae</taxon>
        <taxon>Araneoidea</taxon>
        <taxon>Araneidae</taxon>
        <taxon>Araneus</taxon>
    </lineage>
</organism>
<accession>A0A4Y2IQA6</accession>
<dbReference type="AlphaFoldDB" id="A0A4Y2IQA6"/>
<protein>
    <submittedName>
        <fullName evidence="1">Uncharacterized protein</fullName>
    </submittedName>
</protein>
<name>A0A4Y2IQA6_ARAVE</name>
<reference evidence="1 2" key="1">
    <citation type="journal article" date="2019" name="Sci. Rep.">
        <title>Orb-weaving spider Araneus ventricosus genome elucidates the spidroin gene catalogue.</title>
        <authorList>
            <person name="Kono N."/>
            <person name="Nakamura H."/>
            <person name="Ohtoshi R."/>
            <person name="Moran D.A.P."/>
            <person name="Shinohara A."/>
            <person name="Yoshida Y."/>
            <person name="Fujiwara M."/>
            <person name="Mori M."/>
            <person name="Tomita M."/>
            <person name="Arakawa K."/>
        </authorList>
    </citation>
    <scope>NUCLEOTIDE SEQUENCE [LARGE SCALE GENOMIC DNA]</scope>
</reference>
<gene>
    <name evidence="1" type="ORF">AVEN_185436_1</name>
</gene>